<organism evidence="6">
    <name type="scientific">marine metagenome</name>
    <dbReference type="NCBI Taxonomy" id="408172"/>
    <lineage>
        <taxon>unclassified sequences</taxon>
        <taxon>metagenomes</taxon>
        <taxon>ecological metagenomes</taxon>
    </lineage>
</organism>
<gene>
    <name evidence="6" type="ORF">METZ01_LOCUS21476</name>
</gene>
<dbReference type="Gene3D" id="3.10.330.20">
    <property type="match status" value="1"/>
</dbReference>
<keyword evidence="1" id="KW-0489">Methyltransferase</keyword>
<dbReference type="InterPro" id="IPR014816">
    <property type="entry name" value="tRNA_MeTrfase_Gcd14"/>
</dbReference>
<dbReference type="PIRSF" id="PIRSF017269">
    <property type="entry name" value="GCD14"/>
    <property type="match status" value="1"/>
</dbReference>
<evidence type="ECO:0000256" key="4">
    <source>
        <dbReference type="ARBA" id="ARBA00022694"/>
    </source>
</evidence>
<dbReference type="PROSITE" id="PS51620">
    <property type="entry name" value="SAM_TRM61"/>
    <property type="match status" value="1"/>
</dbReference>
<keyword evidence="3" id="KW-0949">S-adenosyl-L-methionine</keyword>
<dbReference type="EMBL" id="UINC01001039">
    <property type="protein sequence ID" value="SUZ68622.1"/>
    <property type="molecule type" value="Genomic_DNA"/>
</dbReference>
<accession>A0A381PNM3</accession>
<evidence type="ECO:0000259" key="5">
    <source>
        <dbReference type="Pfam" id="PF08704"/>
    </source>
</evidence>
<dbReference type="GO" id="GO:0030488">
    <property type="term" value="P:tRNA methylation"/>
    <property type="evidence" value="ECO:0007669"/>
    <property type="project" value="InterPro"/>
</dbReference>
<keyword evidence="2" id="KW-0808">Transferase</keyword>
<dbReference type="GO" id="GO:0031515">
    <property type="term" value="C:tRNA (m1A) methyltransferase complex"/>
    <property type="evidence" value="ECO:0007669"/>
    <property type="project" value="InterPro"/>
</dbReference>
<keyword evidence="4" id="KW-0819">tRNA processing</keyword>
<sequence>MAKSTTSATQGAPFELGEHIVLIDNRQRRYLVDLEENGEFHSHAGVVPHNEIIGSSEGTEFRTSSNARFVGLRPTLSDHVLKMPRGAQVIYPKDLGPILILADISPGMRVFESGVGSGSLSIALLRAGARVTGYEIREDFAEKALSNVEMFLGNEAVERYEVKLCDAYQSHEDSNFDRAVLDLPEPWQVVPHLEKSLRRGGILVVYNPSIIQVQNLRHRLSRGPWAMIETIEALQRTWHVEGNSVRPDHRMVAHTGFITHARLVEL</sequence>
<dbReference type="Gene3D" id="3.40.50.150">
    <property type="entry name" value="Vaccinia Virus protein VP39"/>
    <property type="match status" value="1"/>
</dbReference>
<dbReference type="AlphaFoldDB" id="A0A381PNM3"/>
<dbReference type="PANTHER" id="PTHR12133:SF1">
    <property type="entry name" value="TRNA (ADENINE(58)-N(1))-METHYLTRANSFERASE, MITOCHONDRIAL"/>
    <property type="match status" value="1"/>
</dbReference>
<protein>
    <recommendedName>
        <fullName evidence="5">tRNA (adenine(58)-N(1))-methyltransferase catalytic subunit TRM61 C-terminal domain-containing protein</fullName>
    </recommendedName>
</protein>
<dbReference type="InterPro" id="IPR049470">
    <property type="entry name" value="TRM61_C"/>
</dbReference>
<name>A0A381PNM3_9ZZZZ</name>
<proteinExistence type="predicted"/>
<dbReference type="SUPFAM" id="SSF53335">
    <property type="entry name" value="S-adenosyl-L-methionine-dependent methyltransferases"/>
    <property type="match status" value="1"/>
</dbReference>
<dbReference type="FunFam" id="3.10.330.20:FF:000003">
    <property type="entry name" value="tRNA (Adenine(58)-N(1))-methyltransferase, mitochondrial isoform X1"/>
    <property type="match status" value="1"/>
</dbReference>
<evidence type="ECO:0000313" key="6">
    <source>
        <dbReference type="EMBL" id="SUZ68622.1"/>
    </source>
</evidence>
<reference evidence="6" key="1">
    <citation type="submission" date="2018-05" db="EMBL/GenBank/DDBJ databases">
        <authorList>
            <person name="Lanie J.A."/>
            <person name="Ng W.-L."/>
            <person name="Kazmierczak K.M."/>
            <person name="Andrzejewski T.M."/>
            <person name="Davidsen T.M."/>
            <person name="Wayne K.J."/>
            <person name="Tettelin H."/>
            <person name="Glass J.I."/>
            <person name="Rusch D."/>
            <person name="Podicherti R."/>
            <person name="Tsui H.-C.T."/>
            <person name="Winkler M.E."/>
        </authorList>
    </citation>
    <scope>NUCLEOTIDE SEQUENCE</scope>
</reference>
<dbReference type="InterPro" id="IPR029063">
    <property type="entry name" value="SAM-dependent_MTases_sf"/>
</dbReference>
<dbReference type="PANTHER" id="PTHR12133">
    <property type="entry name" value="TRNA (ADENINE(58)-N(1))-METHYLTRANSFERASE"/>
    <property type="match status" value="1"/>
</dbReference>
<evidence type="ECO:0000256" key="3">
    <source>
        <dbReference type="ARBA" id="ARBA00022691"/>
    </source>
</evidence>
<feature type="domain" description="tRNA (adenine(58)-N(1))-methyltransferase catalytic subunit TRM61 C-terminal" evidence="5">
    <location>
        <begin position="75"/>
        <end position="242"/>
    </location>
</feature>
<dbReference type="Pfam" id="PF08704">
    <property type="entry name" value="GCD14"/>
    <property type="match status" value="1"/>
</dbReference>
<dbReference type="Pfam" id="PF14801">
    <property type="entry name" value="TrmI-like_N"/>
    <property type="match status" value="1"/>
</dbReference>
<dbReference type="CDD" id="cd02440">
    <property type="entry name" value="AdoMet_MTases"/>
    <property type="match status" value="1"/>
</dbReference>
<evidence type="ECO:0000256" key="2">
    <source>
        <dbReference type="ARBA" id="ARBA00022679"/>
    </source>
</evidence>
<dbReference type="GO" id="GO:0160107">
    <property type="term" value="F:tRNA (adenine(58)-N1)-methyltransferase activity"/>
    <property type="evidence" value="ECO:0007669"/>
    <property type="project" value="InterPro"/>
</dbReference>
<evidence type="ECO:0000256" key="1">
    <source>
        <dbReference type="ARBA" id="ARBA00022603"/>
    </source>
</evidence>